<comment type="miscellaneous">
    <text evidence="2">Reaction mechanism of ThiL seems to utilize a direct, inline transfer of the gamma-phosphate of ATP to TMP rather than a phosphorylated enzyme intermediate.</text>
</comment>
<feature type="binding site" evidence="2">
    <location>
        <position position="78"/>
    </location>
    <ligand>
        <name>Mg(2+)</name>
        <dbReference type="ChEBI" id="CHEBI:18420"/>
        <label>4</label>
    </ligand>
</feature>
<dbReference type="GO" id="GO:0000287">
    <property type="term" value="F:magnesium ion binding"/>
    <property type="evidence" value="ECO:0007669"/>
    <property type="project" value="UniProtKB-UniRule"/>
</dbReference>
<dbReference type="PANTHER" id="PTHR30270">
    <property type="entry name" value="THIAMINE-MONOPHOSPHATE KINASE"/>
    <property type="match status" value="1"/>
</dbReference>
<feature type="domain" description="PurM-like N-terminal" evidence="3">
    <location>
        <begin position="31"/>
        <end position="144"/>
    </location>
</feature>
<feature type="binding site" evidence="2">
    <location>
        <position position="152"/>
    </location>
    <ligand>
        <name>ATP</name>
        <dbReference type="ChEBI" id="CHEBI:30616"/>
    </ligand>
</feature>
<comment type="similarity">
    <text evidence="2">Belongs to the thiamine-monophosphate kinase family.</text>
</comment>
<dbReference type="AlphaFoldDB" id="A0A5J6N0D3"/>
<feature type="binding site" evidence="2">
    <location>
        <position position="50"/>
    </location>
    <ligand>
        <name>Mg(2+)</name>
        <dbReference type="ChEBI" id="CHEBI:18420"/>
        <label>1</label>
    </ligand>
</feature>
<keyword evidence="6" id="KW-1185">Reference proteome</keyword>
<keyword evidence="2 5" id="KW-0418">Kinase</keyword>
<dbReference type="GO" id="GO:0009030">
    <property type="term" value="F:thiamine-phosphate kinase activity"/>
    <property type="evidence" value="ECO:0007669"/>
    <property type="project" value="UniProtKB-UniRule"/>
</dbReference>
<feature type="binding site" evidence="2">
    <location>
        <position position="78"/>
    </location>
    <ligand>
        <name>Mg(2+)</name>
        <dbReference type="ChEBI" id="CHEBI:18420"/>
        <label>2</label>
    </ligand>
</feature>
<dbReference type="Pfam" id="PF02769">
    <property type="entry name" value="AIRS_C"/>
    <property type="match status" value="1"/>
</dbReference>
<dbReference type="EMBL" id="CP042582">
    <property type="protein sequence ID" value="QEX22714.1"/>
    <property type="molecule type" value="Genomic_DNA"/>
</dbReference>
<dbReference type="KEGG" id="hadh:FRZ61_26460"/>
<feature type="binding site" evidence="2">
    <location>
        <position position="49"/>
    </location>
    <ligand>
        <name>Mg(2+)</name>
        <dbReference type="ChEBI" id="CHEBI:18420"/>
        <label>1</label>
    </ligand>
</feature>
<keyword evidence="2" id="KW-0479">Metal-binding</keyword>
<keyword evidence="2" id="KW-0460">Magnesium</keyword>
<keyword evidence="2" id="KW-0547">Nucleotide-binding</keyword>
<feature type="binding site" evidence="2">
    <location>
        <position position="50"/>
    </location>
    <ligand>
        <name>Mg(2+)</name>
        <dbReference type="ChEBI" id="CHEBI:18420"/>
        <label>2</label>
    </ligand>
</feature>
<keyword evidence="2" id="KW-0067">ATP-binding</keyword>
<feature type="binding site" evidence="2">
    <location>
        <position position="33"/>
    </location>
    <ligand>
        <name>Mg(2+)</name>
        <dbReference type="ChEBI" id="CHEBI:18420"/>
        <label>3</label>
    </ligand>
</feature>
<dbReference type="SUPFAM" id="SSF56042">
    <property type="entry name" value="PurM C-terminal domain-like"/>
    <property type="match status" value="1"/>
</dbReference>
<comment type="caution">
    <text evidence="2">Lacks conserved residue(s) required for the propagation of feature annotation.</text>
</comment>
<dbReference type="PIRSF" id="PIRSF005303">
    <property type="entry name" value="Thiam_monoph_kin"/>
    <property type="match status" value="1"/>
</dbReference>
<protein>
    <recommendedName>
        <fullName evidence="2">Thiamine-monophosphate kinase</fullName>
        <shortName evidence="2">TMP kinase</shortName>
        <shortName evidence="2">Thiamine-phosphate kinase</shortName>
        <ecNumber evidence="2">2.7.4.16</ecNumber>
    </recommendedName>
</protein>
<feature type="binding site" evidence="2">
    <location>
        <position position="333"/>
    </location>
    <ligand>
        <name>substrate</name>
    </ligand>
</feature>
<dbReference type="InterPro" id="IPR016188">
    <property type="entry name" value="PurM-like_N"/>
</dbReference>
<evidence type="ECO:0000259" key="4">
    <source>
        <dbReference type="Pfam" id="PF02769"/>
    </source>
</evidence>
<feature type="binding site" evidence="2">
    <location>
        <position position="220"/>
    </location>
    <ligand>
        <name>Mg(2+)</name>
        <dbReference type="ChEBI" id="CHEBI:18420"/>
        <label>3</label>
    </ligand>
</feature>
<keyword evidence="2" id="KW-0808">Transferase</keyword>
<feature type="binding site" evidence="2">
    <location>
        <position position="126"/>
    </location>
    <ligand>
        <name>Mg(2+)</name>
        <dbReference type="ChEBI" id="CHEBI:18420"/>
        <label>1</label>
    </ligand>
</feature>
<comment type="function">
    <text evidence="2">Catalyzes the ATP-dependent phosphorylation of thiamine-monophosphate (TMP) to form thiamine-pyrophosphate (TPP), the active form of vitamin B1.</text>
</comment>
<dbReference type="InterPro" id="IPR036676">
    <property type="entry name" value="PurM-like_C_sf"/>
</dbReference>
<dbReference type="InterPro" id="IPR036921">
    <property type="entry name" value="PurM-like_N_sf"/>
</dbReference>
<name>A0A5J6N0D3_9PROT</name>
<sequence>MASAKRPGEFELIRRYFAPLAAATPGALGLGDDVALLTPRAGTELVLKTDGVVGGVHFLTDDPPDQIARKALRVNLSDLAAKGAAPLGYLMTCALDASVDEPWIASFCAGLAADQAEFGIGLLGGDTMSTPGPVSISIMVLGEVPIGRVLRRNAAKPGDLVFVSGTLGDAVLGLKRLRGRFPAMPKAESDHLIDRYRLPQPRLRLGGALLEEGLARASLDISDGLIADLGHVGEQSGLAAEVERDRLPLSPAAARALDEDPALIVDIVAGGDDYELLFTAPAAARATLADLGRRLNLRLTEVGRMIEPSGSSPGTVRLLDGQGREIPLARRGWEHF</sequence>
<dbReference type="InterPro" id="IPR006283">
    <property type="entry name" value="ThiL-like"/>
</dbReference>
<dbReference type="GO" id="GO:0005524">
    <property type="term" value="F:ATP binding"/>
    <property type="evidence" value="ECO:0007669"/>
    <property type="project" value="UniProtKB-UniRule"/>
</dbReference>
<organism evidence="5 6">
    <name type="scientific">Hypericibacter adhaerens</name>
    <dbReference type="NCBI Taxonomy" id="2602016"/>
    <lineage>
        <taxon>Bacteria</taxon>
        <taxon>Pseudomonadati</taxon>
        <taxon>Pseudomonadota</taxon>
        <taxon>Alphaproteobacteria</taxon>
        <taxon>Rhodospirillales</taxon>
        <taxon>Dongiaceae</taxon>
        <taxon>Hypericibacter</taxon>
    </lineage>
</organism>
<dbReference type="HAMAP" id="MF_02128">
    <property type="entry name" value="TMP_kinase"/>
    <property type="match status" value="1"/>
</dbReference>
<feature type="binding site" evidence="2">
    <location>
        <begin position="125"/>
        <end position="126"/>
    </location>
    <ligand>
        <name>ATP</name>
        <dbReference type="ChEBI" id="CHEBI:30616"/>
    </ligand>
</feature>
<proteinExistence type="inferred from homology"/>
<keyword evidence="1 2" id="KW-0784">Thiamine biosynthesis</keyword>
<feature type="binding site" evidence="2">
    <location>
        <position position="222"/>
    </location>
    <ligand>
        <name>ATP</name>
        <dbReference type="ChEBI" id="CHEBI:30616"/>
    </ligand>
</feature>
<feature type="domain" description="PurM-like C-terminal" evidence="4">
    <location>
        <begin position="156"/>
        <end position="309"/>
    </location>
</feature>
<comment type="pathway">
    <text evidence="2">Cofactor biosynthesis; thiamine diphosphate biosynthesis; thiamine diphosphate from thiamine phosphate: step 1/1.</text>
</comment>
<dbReference type="GO" id="GO:0009229">
    <property type="term" value="P:thiamine diphosphate biosynthetic process"/>
    <property type="evidence" value="ECO:0007669"/>
    <property type="project" value="UniProtKB-UniRule"/>
</dbReference>
<dbReference type="PANTHER" id="PTHR30270:SF0">
    <property type="entry name" value="THIAMINE-MONOPHOSPHATE KINASE"/>
    <property type="match status" value="1"/>
</dbReference>
<dbReference type="EC" id="2.7.4.16" evidence="2"/>
<gene>
    <name evidence="2 5" type="primary">thiL</name>
    <name evidence="5" type="ORF">FRZ61_26460</name>
</gene>
<dbReference type="Proteomes" id="UP000325797">
    <property type="component" value="Chromosome"/>
</dbReference>
<comment type="catalytic activity">
    <reaction evidence="2">
        <text>thiamine phosphate + ATP = thiamine diphosphate + ADP</text>
        <dbReference type="Rhea" id="RHEA:15913"/>
        <dbReference type="ChEBI" id="CHEBI:30616"/>
        <dbReference type="ChEBI" id="CHEBI:37575"/>
        <dbReference type="ChEBI" id="CHEBI:58937"/>
        <dbReference type="ChEBI" id="CHEBI:456216"/>
        <dbReference type="EC" id="2.7.4.16"/>
    </reaction>
</comment>
<dbReference type="InterPro" id="IPR010918">
    <property type="entry name" value="PurM-like_C_dom"/>
</dbReference>
<feature type="binding site" evidence="2">
    <location>
        <position position="33"/>
    </location>
    <ligand>
        <name>Mg(2+)</name>
        <dbReference type="ChEBI" id="CHEBI:18420"/>
        <label>4</label>
    </ligand>
</feature>
<dbReference type="Gene3D" id="3.30.1330.10">
    <property type="entry name" value="PurM-like, N-terminal domain"/>
    <property type="match status" value="1"/>
</dbReference>
<evidence type="ECO:0000313" key="5">
    <source>
        <dbReference type="EMBL" id="QEX22714.1"/>
    </source>
</evidence>
<dbReference type="CDD" id="cd02194">
    <property type="entry name" value="ThiL"/>
    <property type="match status" value="1"/>
</dbReference>
<evidence type="ECO:0000256" key="2">
    <source>
        <dbReference type="HAMAP-Rule" id="MF_02128"/>
    </source>
</evidence>
<evidence type="ECO:0000313" key="6">
    <source>
        <dbReference type="Proteomes" id="UP000325797"/>
    </source>
</evidence>
<feature type="binding site" evidence="2">
    <location>
        <position position="272"/>
    </location>
    <ligand>
        <name>substrate</name>
    </ligand>
</feature>
<feature type="binding site" evidence="2">
    <location>
        <position position="57"/>
    </location>
    <ligand>
        <name>substrate</name>
    </ligand>
</feature>
<dbReference type="Pfam" id="PF00586">
    <property type="entry name" value="AIRS"/>
    <property type="match status" value="1"/>
</dbReference>
<dbReference type="GO" id="GO:0009228">
    <property type="term" value="P:thiamine biosynthetic process"/>
    <property type="evidence" value="ECO:0007669"/>
    <property type="project" value="UniProtKB-KW"/>
</dbReference>
<reference evidence="5 6" key="1">
    <citation type="submission" date="2019-08" db="EMBL/GenBank/DDBJ databases">
        <title>Hyperibacter terrae gen. nov., sp. nov. and Hyperibacter viscosus sp. nov., two new members in the family Rhodospirillaceae isolated from the rhizosphere of Hypericum perforatum.</title>
        <authorList>
            <person name="Noviana Z."/>
        </authorList>
    </citation>
    <scope>NUCLEOTIDE SEQUENCE [LARGE SCALE GENOMIC DNA]</scope>
    <source>
        <strain evidence="5 6">R5959</strain>
    </source>
</reference>
<accession>A0A5J6N0D3</accession>
<dbReference type="UniPathway" id="UPA00060">
    <property type="reaction ID" value="UER00142"/>
</dbReference>
<evidence type="ECO:0000256" key="1">
    <source>
        <dbReference type="ARBA" id="ARBA00022977"/>
    </source>
</evidence>
<dbReference type="NCBIfam" id="TIGR01379">
    <property type="entry name" value="thiL"/>
    <property type="match status" value="1"/>
</dbReference>
<dbReference type="RefSeq" id="WP_225308789.1">
    <property type="nucleotide sequence ID" value="NZ_CP042582.1"/>
</dbReference>
<evidence type="ECO:0000259" key="3">
    <source>
        <dbReference type="Pfam" id="PF00586"/>
    </source>
</evidence>
<dbReference type="Gene3D" id="3.90.650.10">
    <property type="entry name" value="PurM-like C-terminal domain"/>
    <property type="match status" value="1"/>
</dbReference>
<feature type="binding site" evidence="2">
    <location>
        <position position="78"/>
    </location>
    <ligand>
        <name>Mg(2+)</name>
        <dbReference type="ChEBI" id="CHEBI:18420"/>
        <label>3</label>
    </ligand>
</feature>
<dbReference type="SUPFAM" id="SSF55326">
    <property type="entry name" value="PurM N-terminal domain-like"/>
    <property type="match status" value="1"/>
</dbReference>
<feature type="binding site" evidence="2">
    <location>
        <position position="223"/>
    </location>
    <ligand>
        <name>Mg(2+)</name>
        <dbReference type="ChEBI" id="CHEBI:18420"/>
        <label>5</label>
    </ligand>
</feature>